<dbReference type="PROSITE" id="PS51819">
    <property type="entry name" value="VOC"/>
    <property type="match status" value="1"/>
</dbReference>
<sequence length="138" mass="15893">MIEGLSHMTFIVRDLDRMSEILENVLGAREIYSSDGEQFSLSREKFFLVGDIWIAIMQGEPLPSRSYNHIAFKISDDDFDSYVEKVEALGLEMRAPRSRVEGEGRSIYFYDEDNHMFELHTGTLAERLARYTTGRVTG</sequence>
<dbReference type="PANTHER" id="PTHR36113:SF6">
    <property type="entry name" value="FOSFOMYCIN RESISTANCE PROTEIN FOSX"/>
    <property type="match status" value="1"/>
</dbReference>
<dbReference type="InterPro" id="IPR051332">
    <property type="entry name" value="Fosfomycin_Res_Enzymes"/>
</dbReference>
<protein>
    <submittedName>
        <fullName evidence="3">FosX/FosE/FosI family fosfomycin resistance thiol transferase</fullName>
    </submittedName>
</protein>
<name>A0A2S9IS20_9HYPH</name>
<proteinExistence type="predicted"/>
<dbReference type="AlphaFoldDB" id="A0A2S9IS20"/>
<feature type="domain" description="VOC" evidence="2">
    <location>
        <begin position="4"/>
        <end position="122"/>
    </location>
</feature>
<comment type="caution">
    <text evidence="3">The sequence shown here is derived from an EMBL/GenBank/DDBJ whole genome shotgun (WGS) entry which is preliminary data.</text>
</comment>
<dbReference type="RefSeq" id="WP_105742062.1">
    <property type="nucleotide sequence ID" value="NZ_PVBR01000007.1"/>
</dbReference>
<evidence type="ECO:0000259" key="2">
    <source>
        <dbReference type="PROSITE" id="PS51819"/>
    </source>
</evidence>
<gene>
    <name evidence="3" type="primary">fosX</name>
    <name evidence="3" type="ORF">C5748_11410</name>
</gene>
<dbReference type="GO" id="GO:0016740">
    <property type="term" value="F:transferase activity"/>
    <property type="evidence" value="ECO:0007669"/>
    <property type="project" value="UniProtKB-KW"/>
</dbReference>
<dbReference type="InterPro" id="IPR004360">
    <property type="entry name" value="Glyas_Fos-R_dOase_dom"/>
</dbReference>
<dbReference type="CDD" id="cd08364">
    <property type="entry name" value="FosX"/>
    <property type="match status" value="1"/>
</dbReference>
<dbReference type="GO" id="GO:0046872">
    <property type="term" value="F:metal ion binding"/>
    <property type="evidence" value="ECO:0007669"/>
    <property type="project" value="UniProtKB-KW"/>
</dbReference>
<dbReference type="InterPro" id="IPR037523">
    <property type="entry name" value="VOC_core"/>
</dbReference>
<dbReference type="Proteomes" id="UP000239434">
    <property type="component" value="Unassembled WGS sequence"/>
</dbReference>
<dbReference type="NCBIfam" id="NF000222">
    <property type="entry name" value="FosX"/>
    <property type="match status" value="1"/>
</dbReference>
<keyword evidence="3" id="KW-0808">Transferase</keyword>
<dbReference type="InterPro" id="IPR029068">
    <property type="entry name" value="Glyas_Bleomycin-R_OHBP_Dase"/>
</dbReference>
<dbReference type="Pfam" id="PF00903">
    <property type="entry name" value="Glyoxalase"/>
    <property type="match status" value="1"/>
</dbReference>
<keyword evidence="4" id="KW-1185">Reference proteome</keyword>
<reference evidence="3 4" key="1">
    <citation type="submission" date="2018-02" db="EMBL/GenBank/DDBJ databases">
        <title>The draft genome of Phyllobacterium sp. 1N-3.</title>
        <authorList>
            <person name="Liu L."/>
            <person name="Li L."/>
            <person name="Zhang X."/>
            <person name="Wang T."/>
            <person name="Liang L."/>
        </authorList>
    </citation>
    <scope>NUCLEOTIDE SEQUENCE [LARGE SCALE GENOMIC DNA]</scope>
    <source>
        <strain evidence="3 4">1N-3</strain>
    </source>
</reference>
<keyword evidence="1" id="KW-0479">Metal-binding</keyword>
<accession>A0A2S9IS20</accession>
<dbReference type="Gene3D" id="3.10.180.10">
    <property type="entry name" value="2,3-Dihydroxybiphenyl 1,2-Dioxygenase, domain 1"/>
    <property type="match status" value="1"/>
</dbReference>
<dbReference type="PANTHER" id="PTHR36113">
    <property type="entry name" value="LYASE, PUTATIVE-RELATED-RELATED"/>
    <property type="match status" value="1"/>
</dbReference>
<evidence type="ECO:0000313" key="4">
    <source>
        <dbReference type="Proteomes" id="UP000239434"/>
    </source>
</evidence>
<dbReference type="EMBL" id="PVBR01000007">
    <property type="protein sequence ID" value="PRD43316.1"/>
    <property type="molecule type" value="Genomic_DNA"/>
</dbReference>
<evidence type="ECO:0000313" key="3">
    <source>
        <dbReference type="EMBL" id="PRD43316.1"/>
    </source>
</evidence>
<organism evidence="3 4">
    <name type="scientific">Phyllobacterium phragmitis</name>
    <dbReference type="NCBI Taxonomy" id="2670329"/>
    <lineage>
        <taxon>Bacteria</taxon>
        <taxon>Pseudomonadati</taxon>
        <taxon>Pseudomonadota</taxon>
        <taxon>Alphaproteobacteria</taxon>
        <taxon>Hyphomicrobiales</taxon>
        <taxon>Phyllobacteriaceae</taxon>
        <taxon>Phyllobacterium</taxon>
    </lineage>
</organism>
<dbReference type="InterPro" id="IPR037434">
    <property type="entry name" value="FosX"/>
</dbReference>
<dbReference type="SUPFAM" id="SSF54593">
    <property type="entry name" value="Glyoxalase/Bleomycin resistance protein/Dihydroxybiphenyl dioxygenase"/>
    <property type="match status" value="1"/>
</dbReference>
<evidence type="ECO:0000256" key="1">
    <source>
        <dbReference type="ARBA" id="ARBA00022723"/>
    </source>
</evidence>